<feature type="domain" description="C2" evidence="12">
    <location>
        <begin position="1"/>
        <end position="116"/>
    </location>
</feature>
<dbReference type="GO" id="GO:0005509">
    <property type="term" value="F:calcium ion binding"/>
    <property type="evidence" value="ECO:0007669"/>
    <property type="project" value="InterPro"/>
</dbReference>
<name>A0AAN7QFI4_TRANT</name>
<evidence type="ECO:0000256" key="7">
    <source>
        <dbReference type="ARBA" id="ARBA00022801"/>
    </source>
</evidence>
<evidence type="ECO:0000313" key="14">
    <source>
        <dbReference type="EMBL" id="KAK4765783.1"/>
    </source>
</evidence>
<evidence type="ECO:0000259" key="13">
    <source>
        <dbReference type="PROSITE" id="PS50035"/>
    </source>
</evidence>
<dbReference type="PROSITE" id="PS50004">
    <property type="entry name" value="C2"/>
    <property type="match status" value="1"/>
</dbReference>
<dbReference type="PANTHER" id="PTHR18896">
    <property type="entry name" value="PHOSPHOLIPASE D"/>
    <property type="match status" value="1"/>
</dbReference>
<keyword evidence="6" id="KW-0677">Repeat</keyword>
<keyword evidence="5" id="KW-0479">Metal-binding</keyword>
<evidence type="ECO:0000256" key="11">
    <source>
        <dbReference type="PIRNR" id="PIRNR036470"/>
    </source>
</evidence>
<dbReference type="InterPro" id="IPR000008">
    <property type="entry name" value="C2_dom"/>
</dbReference>
<keyword evidence="7 11" id="KW-0378">Hydrolase</keyword>
<dbReference type="Gene3D" id="2.60.40.150">
    <property type="entry name" value="C2 domain"/>
    <property type="match status" value="1"/>
</dbReference>
<comment type="similarity">
    <text evidence="3 11">Belongs to the phospholipase D family. C2-PLD subfamily.</text>
</comment>
<evidence type="ECO:0000256" key="4">
    <source>
        <dbReference type="ARBA" id="ARBA00012027"/>
    </source>
</evidence>
<evidence type="ECO:0000256" key="10">
    <source>
        <dbReference type="ARBA" id="ARBA00023098"/>
    </source>
</evidence>
<keyword evidence="10" id="KW-0443">Lipid metabolism</keyword>
<dbReference type="Gene3D" id="3.30.870.10">
    <property type="entry name" value="Endonuclease Chain A"/>
    <property type="match status" value="2"/>
</dbReference>
<protein>
    <recommendedName>
        <fullName evidence="4 11">Phospholipase D</fullName>
        <ecNumber evidence="4 11">3.1.4.4</ecNumber>
    </recommendedName>
</protein>
<sequence>MGDSDQVLLHGVLHVAIYELMRSEKSLDLGLGRGIFKLYAEVHIGNARVCRTRLLETASHQPIRWNESFQVYCAHQASCITFSIKENNPLWSAVLGTASIPIDQSLLSGQAIDQWLDISGDQGKLHVKIKFDSAIRDPNWSKGLGRLDFRGVPSSFFPQTDGCRVSLYQDAHIPDDFTKSLNLPEGRDYRPRQCWKDVFDAISEAKHFIYITGWSVYSQITLVRDLGNRSEGGGENQETPLTLGDLLRRKADQGVRVLMLVWDDPTSFQVLNKDGVMTTHDEDTKKYFQESGVHCVLCRRESKKGQSLIRSLMFTHHQKTIVVDSGDVSQKRRIVSFIGGLDLCDGRYDTPEHSLFRSLNSAHAEDFRQPNFKGASLHRGGPRQPWHDIHCRIEGPAAWDVLMNFEQRWEKQGGDNHLLLKLDDLKNVFISRSEGGFDRDSESWKVQIVRSIDGDAASGLLKTADEASERGLIIDRGKVIDRSIQHAYINAIRRAKDFIYIENQYFIGSSFCWKDADGKIVEDVKAMNLIPKELSLKIASKIAAGERFAVYVVIPMWPEGFPDSDSVQTMLHWQRRTMEMMYGDILKAIKDKGIEADPLDYLSFFCLGNRETEKDEDYVPLERPEVGTSYRSAQDNRRFMIYVHAKTMIVDDEYIIIGSANINERSMEGSRDTEIAMGAYQPHHLARGQVHDFRMGLWYEHMGELLDCFNEPQSLECIRRMNDIADRNWGLYASPTIEGDLPGHLLKYPVGISEDGEVVELPGTEFFPDTRGKVLGSRSYILPPRLTT</sequence>
<organism evidence="14 15">
    <name type="scientific">Trapa natans</name>
    <name type="common">Water chestnut</name>
    <dbReference type="NCBI Taxonomy" id="22666"/>
    <lineage>
        <taxon>Eukaryota</taxon>
        <taxon>Viridiplantae</taxon>
        <taxon>Streptophyta</taxon>
        <taxon>Embryophyta</taxon>
        <taxon>Tracheophyta</taxon>
        <taxon>Spermatophyta</taxon>
        <taxon>Magnoliopsida</taxon>
        <taxon>eudicotyledons</taxon>
        <taxon>Gunneridae</taxon>
        <taxon>Pentapetalae</taxon>
        <taxon>rosids</taxon>
        <taxon>malvids</taxon>
        <taxon>Myrtales</taxon>
        <taxon>Lythraceae</taxon>
        <taxon>Trapa</taxon>
    </lineage>
</organism>
<dbReference type="SMART" id="SM00155">
    <property type="entry name" value="PLDc"/>
    <property type="match status" value="2"/>
</dbReference>
<evidence type="ECO:0000256" key="8">
    <source>
        <dbReference type="ARBA" id="ARBA00022837"/>
    </source>
</evidence>
<dbReference type="Pfam" id="PF12357">
    <property type="entry name" value="PLD_C"/>
    <property type="match status" value="1"/>
</dbReference>
<keyword evidence="9 11" id="KW-0442">Lipid degradation</keyword>
<dbReference type="EC" id="3.1.4.4" evidence="4 11"/>
<evidence type="ECO:0000256" key="9">
    <source>
        <dbReference type="ARBA" id="ARBA00022963"/>
    </source>
</evidence>
<keyword evidence="8 11" id="KW-0106">Calcium</keyword>
<comment type="caution">
    <text evidence="14">The sequence shown here is derived from an EMBL/GenBank/DDBJ whole genome shotgun (WGS) entry which is preliminary data.</text>
</comment>
<evidence type="ECO:0000256" key="1">
    <source>
        <dbReference type="ARBA" id="ARBA00000798"/>
    </source>
</evidence>
<dbReference type="InterPro" id="IPR035892">
    <property type="entry name" value="C2_domain_sf"/>
</dbReference>
<feature type="domain" description="PLD phosphodiesterase" evidence="13">
    <location>
        <begin position="639"/>
        <end position="666"/>
    </location>
</feature>
<dbReference type="FunFam" id="3.30.870.10:FF:000025">
    <property type="entry name" value="Phospholipase D delta"/>
    <property type="match status" value="1"/>
</dbReference>
<dbReference type="InterPro" id="IPR001736">
    <property type="entry name" value="PLipase_D/transphosphatidylase"/>
</dbReference>
<evidence type="ECO:0000256" key="3">
    <source>
        <dbReference type="ARBA" id="ARBA00010683"/>
    </source>
</evidence>
<dbReference type="GO" id="GO:0004630">
    <property type="term" value="F:phospholipase D activity"/>
    <property type="evidence" value="ECO:0007669"/>
    <property type="project" value="UniProtKB-EC"/>
</dbReference>
<accession>A0AAN7QFI4</accession>
<dbReference type="GO" id="GO:0046470">
    <property type="term" value="P:phosphatidylcholine metabolic process"/>
    <property type="evidence" value="ECO:0007669"/>
    <property type="project" value="InterPro"/>
</dbReference>
<feature type="domain" description="PLD phosphodiesterase" evidence="13">
    <location>
        <begin position="312"/>
        <end position="347"/>
    </location>
</feature>
<comment type="catalytic activity">
    <reaction evidence="1 11">
        <text>a 1,2-diacyl-sn-glycero-3-phosphocholine + H2O = a 1,2-diacyl-sn-glycero-3-phosphate + choline + H(+)</text>
        <dbReference type="Rhea" id="RHEA:14445"/>
        <dbReference type="ChEBI" id="CHEBI:15354"/>
        <dbReference type="ChEBI" id="CHEBI:15377"/>
        <dbReference type="ChEBI" id="CHEBI:15378"/>
        <dbReference type="ChEBI" id="CHEBI:57643"/>
        <dbReference type="ChEBI" id="CHEBI:58608"/>
        <dbReference type="EC" id="3.1.4.4"/>
    </reaction>
</comment>
<keyword evidence="15" id="KW-1185">Reference proteome</keyword>
<evidence type="ECO:0000313" key="15">
    <source>
        <dbReference type="Proteomes" id="UP001346149"/>
    </source>
</evidence>
<dbReference type="InterPro" id="IPR024632">
    <property type="entry name" value="PLipase_D_C"/>
</dbReference>
<proteinExistence type="inferred from homology"/>
<comment type="cofactor">
    <cofactor evidence="2 11">
        <name>Ca(2+)</name>
        <dbReference type="ChEBI" id="CHEBI:29108"/>
    </cofactor>
</comment>
<evidence type="ECO:0000256" key="6">
    <source>
        <dbReference type="ARBA" id="ARBA00022737"/>
    </source>
</evidence>
<dbReference type="InterPro" id="IPR015679">
    <property type="entry name" value="PLipase_D_fam"/>
</dbReference>
<dbReference type="EMBL" id="JAXQNO010000023">
    <property type="protein sequence ID" value="KAK4765783.1"/>
    <property type="molecule type" value="Genomic_DNA"/>
</dbReference>
<dbReference type="SUPFAM" id="SSF49562">
    <property type="entry name" value="C2 domain (Calcium/lipid-binding domain, CaLB)"/>
    <property type="match status" value="1"/>
</dbReference>
<dbReference type="GO" id="GO:0005886">
    <property type="term" value="C:plasma membrane"/>
    <property type="evidence" value="ECO:0007669"/>
    <property type="project" value="TreeGrafter"/>
</dbReference>
<evidence type="ECO:0000259" key="12">
    <source>
        <dbReference type="PROSITE" id="PS50004"/>
    </source>
</evidence>
<dbReference type="Proteomes" id="UP001346149">
    <property type="component" value="Unassembled WGS sequence"/>
</dbReference>
<dbReference type="PROSITE" id="PS50035">
    <property type="entry name" value="PLD"/>
    <property type="match status" value="2"/>
</dbReference>
<evidence type="ECO:0000256" key="2">
    <source>
        <dbReference type="ARBA" id="ARBA00001913"/>
    </source>
</evidence>
<evidence type="ECO:0000256" key="5">
    <source>
        <dbReference type="ARBA" id="ARBA00022723"/>
    </source>
</evidence>
<dbReference type="AlphaFoldDB" id="A0AAN7QFI4"/>
<reference evidence="14 15" key="1">
    <citation type="journal article" date="2023" name="Hortic Res">
        <title>Pangenome of water caltrop reveals structural variations and asymmetric subgenome divergence after allopolyploidization.</title>
        <authorList>
            <person name="Zhang X."/>
            <person name="Chen Y."/>
            <person name="Wang L."/>
            <person name="Yuan Y."/>
            <person name="Fang M."/>
            <person name="Shi L."/>
            <person name="Lu R."/>
            <person name="Comes H.P."/>
            <person name="Ma Y."/>
            <person name="Chen Y."/>
            <person name="Huang G."/>
            <person name="Zhou Y."/>
            <person name="Zheng Z."/>
            <person name="Qiu Y."/>
        </authorList>
    </citation>
    <scope>NUCLEOTIDE SEQUENCE [LARGE SCALE GENOMIC DNA]</scope>
    <source>
        <strain evidence="14">F231</strain>
    </source>
</reference>
<dbReference type="InterPro" id="IPR011402">
    <property type="entry name" value="PLipase_D_pln"/>
</dbReference>
<dbReference type="SUPFAM" id="SSF56024">
    <property type="entry name" value="Phospholipase D/nuclease"/>
    <property type="match status" value="2"/>
</dbReference>
<gene>
    <name evidence="14" type="ORF">SAY86_026873</name>
</gene>
<dbReference type="GO" id="GO:0009395">
    <property type="term" value="P:phospholipid catabolic process"/>
    <property type="evidence" value="ECO:0007669"/>
    <property type="project" value="TreeGrafter"/>
</dbReference>
<comment type="function">
    <text evidence="11">Hydrolyzes glycerol-phospholipids at the terminal phosphodiesteric bond.</text>
</comment>
<dbReference type="Pfam" id="PF00614">
    <property type="entry name" value="PLDc"/>
    <property type="match status" value="1"/>
</dbReference>
<dbReference type="PIRSF" id="PIRSF036470">
    <property type="entry name" value="PLD_plant"/>
    <property type="match status" value="1"/>
</dbReference>
<dbReference type="PANTHER" id="PTHR18896:SF193">
    <property type="entry name" value="PHOSPHOLIPASE D"/>
    <property type="match status" value="1"/>
</dbReference>